<comment type="caution">
    <text evidence="2">The sequence shown here is derived from an EMBL/GenBank/DDBJ whole genome shotgun (WGS) entry which is preliminary data.</text>
</comment>
<accession>A0AAD9LUF7</accession>
<sequence length="134" mass="15181">MDTLPEELWLHAFSFLDGRTLGSARLVSKAWSTRATPIYFRQVRLHGCKSGSQHLLQILDRHSTHVNELLVHWDPVEDAHQLEEALALLCKTRSPKLGLVFRYSTCSACGARFLDNPDRERSVFFVALFPSASS</sequence>
<feature type="domain" description="F-box" evidence="1">
    <location>
        <begin position="2"/>
        <end position="35"/>
    </location>
</feature>
<evidence type="ECO:0000259" key="1">
    <source>
        <dbReference type="Pfam" id="PF12937"/>
    </source>
</evidence>
<dbReference type="Pfam" id="PF12937">
    <property type="entry name" value="F-box-like"/>
    <property type="match status" value="1"/>
</dbReference>
<dbReference type="AlphaFoldDB" id="A0AAD9LUF7"/>
<dbReference type="Proteomes" id="UP001232148">
    <property type="component" value="Unassembled WGS sequence"/>
</dbReference>
<evidence type="ECO:0000313" key="3">
    <source>
        <dbReference type="Proteomes" id="UP001232148"/>
    </source>
</evidence>
<dbReference type="CDD" id="cd09917">
    <property type="entry name" value="F-box_SF"/>
    <property type="match status" value="1"/>
</dbReference>
<organism evidence="2 3">
    <name type="scientific">Colletotrichum zoysiae</name>
    <dbReference type="NCBI Taxonomy" id="1216348"/>
    <lineage>
        <taxon>Eukaryota</taxon>
        <taxon>Fungi</taxon>
        <taxon>Dikarya</taxon>
        <taxon>Ascomycota</taxon>
        <taxon>Pezizomycotina</taxon>
        <taxon>Sordariomycetes</taxon>
        <taxon>Hypocreomycetidae</taxon>
        <taxon>Glomerellales</taxon>
        <taxon>Glomerellaceae</taxon>
        <taxon>Colletotrichum</taxon>
        <taxon>Colletotrichum graminicola species complex</taxon>
    </lineage>
</organism>
<dbReference type="EMBL" id="MU843040">
    <property type="protein sequence ID" value="KAK2022496.1"/>
    <property type="molecule type" value="Genomic_DNA"/>
</dbReference>
<keyword evidence="3" id="KW-1185">Reference proteome</keyword>
<proteinExistence type="predicted"/>
<evidence type="ECO:0000313" key="2">
    <source>
        <dbReference type="EMBL" id="KAK2022496.1"/>
    </source>
</evidence>
<dbReference type="InterPro" id="IPR036047">
    <property type="entry name" value="F-box-like_dom_sf"/>
</dbReference>
<reference evidence="2" key="1">
    <citation type="submission" date="2021-06" db="EMBL/GenBank/DDBJ databases">
        <title>Comparative genomics, transcriptomics and evolutionary studies reveal genomic signatures of adaptation to plant cell wall in hemibiotrophic fungi.</title>
        <authorList>
            <consortium name="DOE Joint Genome Institute"/>
            <person name="Baroncelli R."/>
            <person name="Diaz J.F."/>
            <person name="Benocci T."/>
            <person name="Peng M."/>
            <person name="Battaglia E."/>
            <person name="Haridas S."/>
            <person name="Andreopoulos W."/>
            <person name="Labutti K."/>
            <person name="Pangilinan J."/>
            <person name="Floch G.L."/>
            <person name="Makela M.R."/>
            <person name="Henrissat B."/>
            <person name="Grigoriev I.V."/>
            <person name="Crouch J.A."/>
            <person name="De Vries R.P."/>
            <person name="Sukno S.A."/>
            <person name="Thon M.R."/>
        </authorList>
    </citation>
    <scope>NUCLEOTIDE SEQUENCE</scope>
    <source>
        <strain evidence="2">MAFF235873</strain>
    </source>
</reference>
<protein>
    <recommendedName>
        <fullName evidence="1">F-box domain-containing protein</fullName>
    </recommendedName>
</protein>
<dbReference type="SUPFAM" id="SSF81383">
    <property type="entry name" value="F-box domain"/>
    <property type="match status" value="1"/>
</dbReference>
<gene>
    <name evidence="2" type="ORF">LX32DRAFT_192019</name>
</gene>
<dbReference type="InterPro" id="IPR001810">
    <property type="entry name" value="F-box_dom"/>
</dbReference>
<name>A0AAD9LUF7_9PEZI</name>
<dbReference type="Gene3D" id="1.20.1280.50">
    <property type="match status" value="1"/>
</dbReference>